<evidence type="ECO:0000256" key="1">
    <source>
        <dbReference type="SAM" id="Phobius"/>
    </source>
</evidence>
<dbReference type="Proteomes" id="UP001589568">
    <property type="component" value="Unassembled WGS sequence"/>
</dbReference>
<organism evidence="2 3">
    <name type="scientific">Nonomuraea salmonea</name>
    <dbReference type="NCBI Taxonomy" id="46181"/>
    <lineage>
        <taxon>Bacteria</taxon>
        <taxon>Bacillati</taxon>
        <taxon>Actinomycetota</taxon>
        <taxon>Actinomycetes</taxon>
        <taxon>Streptosporangiales</taxon>
        <taxon>Streptosporangiaceae</taxon>
        <taxon>Nonomuraea</taxon>
    </lineage>
</organism>
<keyword evidence="1" id="KW-1133">Transmembrane helix</keyword>
<protein>
    <submittedName>
        <fullName evidence="2">Uncharacterized protein</fullName>
    </submittedName>
</protein>
<gene>
    <name evidence="2" type="ORF">ACFFR3_22945</name>
</gene>
<reference evidence="2 3" key="1">
    <citation type="submission" date="2024-09" db="EMBL/GenBank/DDBJ databases">
        <authorList>
            <person name="Sun Q."/>
            <person name="Mori K."/>
        </authorList>
    </citation>
    <scope>NUCLEOTIDE SEQUENCE [LARGE SCALE GENOMIC DNA]</scope>
    <source>
        <strain evidence="2 3">JCM 3324</strain>
    </source>
</reference>
<dbReference type="RefSeq" id="WP_345395436.1">
    <property type="nucleotide sequence ID" value="NZ_BAAAXS010000001.1"/>
</dbReference>
<feature type="transmembrane region" description="Helical" evidence="1">
    <location>
        <begin position="29"/>
        <end position="50"/>
    </location>
</feature>
<feature type="transmembrane region" description="Helical" evidence="1">
    <location>
        <begin position="84"/>
        <end position="109"/>
    </location>
</feature>
<keyword evidence="1" id="KW-0812">Transmembrane</keyword>
<keyword evidence="1" id="KW-0472">Membrane</keyword>
<feature type="transmembrane region" description="Helical" evidence="1">
    <location>
        <begin position="59"/>
        <end position="78"/>
    </location>
</feature>
<comment type="caution">
    <text evidence="2">The sequence shown here is derived from an EMBL/GenBank/DDBJ whole genome shotgun (WGS) entry which is preliminary data.</text>
</comment>
<dbReference type="EMBL" id="JBHMCF010000025">
    <property type="protein sequence ID" value="MFB9472377.1"/>
    <property type="molecule type" value="Genomic_DNA"/>
</dbReference>
<name>A0ABV5NPZ3_9ACTN</name>
<proteinExistence type="predicted"/>
<sequence length="115" mass="12555">MGLIVGLRCETIRVGAVRAVLMRAEESGVLLAMILWYSIPVVVVGVSLFVRSRSLRRKVVYLSLALVALVLALVVAWAMDREEWGVWLFFLLPAVLVTGVRLIVAGVLARAPAGR</sequence>
<keyword evidence="3" id="KW-1185">Reference proteome</keyword>
<evidence type="ECO:0000313" key="2">
    <source>
        <dbReference type="EMBL" id="MFB9472377.1"/>
    </source>
</evidence>
<accession>A0ABV5NPZ3</accession>
<evidence type="ECO:0000313" key="3">
    <source>
        <dbReference type="Proteomes" id="UP001589568"/>
    </source>
</evidence>